<keyword evidence="3 8" id="KW-0812">Transmembrane</keyword>
<evidence type="ECO:0000256" key="3">
    <source>
        <dbReference type="ARBA" id="ARBA00022692"/>
    </source>
</evidence>
<gene>
    <name evidence="11" type="ORF">LSH36_310g00064</name>
</gene>
<comment type="subcellular location">
    <subcellularLocation>
        <location evidence="1">Membrane</location>
        <topology evidence="1">Multi-pass membrane protein</topology>
    </subcellularLocation>
</comment>
<evidence type="ECO:0000313" key="11">
    <source>
        <dbReference type="EMBL" id="KAK2153022.1"/>
    </source>
</evidence>
<evidence type="ECO:0000256" key="1">
    <source>
        <dbReference type="ARBA" id="ARBA00004141"/>
    </source>
</evidence>
<dbReference type="Pfam" id="PF05154">
    <property type="entry name" value="TM2"/>
    <property type="match status" value="1"/>
</dbReference>
<dbReference type="PANTHER" id="PTHR21016:SF1">
    <property type="entry name" value="TM2 DOMAIN-CONTAINING PROTEIN 1"/>
    <property type="match status" value="1"/>
</dbReference>
<evidence type="ECO:0000259" key="10">
    <source>
        <dbReference type="Pfam" id="PF05154"/>
    </source>
</evidence>
<protein>
    <recommendedName>
        <fullName evidence="10">TM2 domain-containing protein</fullName>
    </recommendedName>
</protein>
<keyword evidence="7" id="KW-0325">Glycoprotein</keyword>
<feature type="transmembrane region" description="Helical" evidence="8">
    <location>
        <begin position="94"/>
        <end position="116"/>
    </location>
</feature>
<keyword evidence="4 9" id="KW-0732">Signal</keyword>
<feature type="chain" id="PRO_5041987900" description="TM2 domain-containing protein" evidence="9">
    <location>
        <begin position="24"/>
        <end position="154"/>
    </location>
</feature>
<dbReference type="EMBL" id="JAODUP010000310">
    <property type="protein sequence ID" value="KAK2153022.1"/>
    <property type="molecule type" value="Genomic_DNA"/>
</dbReference>
<evidence type="ECO:0000256" key="5">
    <source>
        <dbReference type="ARBA" id="ARBA00022989"/>
    </source>
</evidence>
<keyword evidence="5 8" id="KW-1133">Transmembrane helix</keyword>
<dbReference type="GO" id="GO:0016020">
    <property type="term" value="C:membrane"/>
    <property type="evidence" value="ECO:0007669"/>
    <property type="project" value="UniProtKB-SubCell"/>
</dbReference>
<evidence type="ECO:0000256" key="9">
    <source>
        <dbReference type="SAM" id="SignalP"/>
    </source>
</evidence>
<keyword evidence="6 8" id="KW-0472">Membrane</keyword>
<organism evidence="11 12">
    <name type="scientific">Paralvinella palmiformis</name>
    <dbReference type="NCBI Taxonomy" id="53620"/>
    <lineage>
        <taxon>Eukaryota</taxon>
        <taxon>Metazoa</taxon>
        <taxon>Spiralia</taxon>
        <taxon>Lophotrochozoa</taxon>
        <taxon>Annelida</taxon>
        <taxon>Polychaeta</taxon>
        <taxon>Sedentaria</taxon>
        <taxon>Canalipalpata</taxon>
        <taxon>Terebellida</taxon>
        <taxon>Terebelliformia</taxon>
        <taxon>Alvinellidae</taxon>
        <taxon>Paralvinella</taxon>
    </lineage>
</organism>
<dbReference type="InterPro" id="IPR050932">
    <property type="entry name" value="TM2D1-3-like"/>
</dbReference>
<proteinExistence type="inferred from homology"/>
<keyword evidence="12" id="KW-1185">Reference proteome</keyword>
<dbReference type="InterPro" id="IPR007829">
    <property type="entry name" value="TM2"/>
</dbReference>
<reference evidence="11" key="1">
    <citation type="journal article" date="2023" name="Mol. Biol. Evol.">
        <title>Third-Generation Sequencing Reveals the Adaptive Role of the Epigenome in Three Deep-Sea Polychaetes.</title>
        <authorList>
            <person name="Perez M."/>
            <person name="Aroh O."/>
            <person name="Sun Y."/>
            <person name="Lan Y."/>
            <person name="Juniper S.K."/>
            <person name="Young C.R."/>
            <person name="Angers B."/>
            <person name="Qian P.Y."/>
        </authorList>
    </citation>
    <scope>NUCLEOTIDE SEQUENCE</scope>
    <source>
        <strain evidence="11">P08H-3</strain>
    </source>
</reference>
<comment type="similarity">
    <text evidence="2">Belongs to the TM2 family.</text>
</comment>
<evidence type="ECO:0000313" key="12">
    <source>
        <dbReference type="Proteomes" id="UP001208570"/>
    </source>
</evidence>
<evidence type="ECO:0000256" key="6">
    <source>
        <dbReference type="ARBA" id="ARBA00023136"/>
    </source>
</evidence>
<dbReference type="Proteomes" id="UP001208570">
    <property type="component" value="Unassembled WGS sequence"/>
</dbReference>
<evidence type="ECO:0000256" key="8">
    <source>
        <dbReference type="SAM" id="Phobius"/>
    </source>
</evidence>
<accession>A0AAD9N0V8</accession>
<dbReference type="PANTHER" id="PTHR21016">
    <property type="entry name" value="BETA-AMYLOID BINDING PROTEIN-RELATED"/>
    <property type="match status" value="1"/>
</dbReference>
<sequence length="154" mass="17495">MAGVYISIYLLLLWLQATHTLKANNEFIQCKGYQTSKAIMDNDSFSCMLLQPGQYPLVIWWSNGKRFEIALLLSVFLGWLGIDRFYLGYPALGLVKFCTFGFMLLWHLVDILLIAIQVVGPADGSHYVIDYFGAGLTQITRDENTYIKQPDDLS</sequence>
<feature type="domain" description="TM2" evidence="10">
    <location>
        <begin position="64"/>
        <end position="111"/>
    </location>
</feature>
<evidence type="ECO:0000256" key="4">
    <source>
        <dbReference type="ARBA" id="ARBA00022729"/>
    </source>
</evidence>
<dbReference type="AlphaFoldDB" id="A0AAD9N0V8"/>
<name>A0AAD9N0V8_9ANNE</name>
<feature type="signal peptide" evidence="9">
    <location>
        <begin position="1"/>
        <end position="23"/>
    </location>
</feature>
<evidence type="ECO:0000256" key="2">
    <source>
        <dbReference type="ARBA" id="ARBA00008284"/>
    </source>
</evidence>
<evidence type="ECO:0000256" key="7">
    <source>
        <dbReference type="ARBA" id="ARBA00023180"/>
    </source>
</evidence>
<comment type="caution">
    <text evidence="11">The sequence shown here is derived from an EMBL/GenBank/DDBJ whole genome shotgun (WGS) entry which is preliminary data.</text>
</comment>